<dbReference type="RefSeq" id="WP_161049718.1">
    <property type="nucleotide sequence ID" value="NZ_WWCR01000006.1"/>
</dbReference>
<feature type="region of interest" description="Disordered" evidence="1">
    <location>
        <begin position="1"/>
        <end position="27"/>
    </location>
</feature>
<dbReference type="AlphaFoldDB" id="A0A7X4KGI3"/>
<evidence type="ECO:0000313" key="3">
    <source>
        <dbReference type="Proteomes" id="UP000469734"/>
    </source>
</evidence>
<proteinExistence type="predicted"/>
<evidence type="ECO:0000313" key="2">
    <source>
        <dbReference type="EMBL" id="MYM72142.1"/>
    </source>
</evidence>
<accession>A0A7X4KGI3</accession>
<name>A0A7X4KGI3_9BURK</name>
<organism evidence="2 3">
    <name type="scientific">Duganella margarita</name>
    <dbReference type="NCBI Taxonomy" id="2692170"/>
    <lineage>
        <taxon>Bacteria</taxon>
        <taxon>Pseudomonadati</taxon>
        <taxon>Pseudomonadota</taxon>
        <taxon>Betaproteobacteria</taxon>
        <taxon>Burkholderiales</taxon>
        <taxon>Oxalobacteraceae</taxon>
        <taxon>Telluria group</taxon>
        <taxon>Duganella</taxon>
    </lineage>
</organism>
<comment type="caution">
    <text evidence="2">The sequence shown here is derived from an EMBL/GenBank/DDBJ whole genome shotgun (WGS) entry which is preliminary data.</text>
</comment>
<evidence type="ECO:0000256" key="1">
    <source>
        <dbReference type="SAM" id="MobiDB-lite"/>
    </source>
</evidence>
<dbReference type="Proteomes" id="UP000469734">
    <property type="component" value="Unassembled WGS sequence"/>
</dbReference>
<dbReference type="EMBL" id="WWCR01000006">
    <property type="protein sequence ID" value="MYM72142.1"/>
    <property type="molecule type" value="Genomic_DNA"/>
</dbReference>
<protein>
    <submittedName>
        <fullName evidence="2">Uncharacterized protein</fullName>
    </submittedName>
</protein>
<reference evidence="2 3" key="1">
    <citation type="submission" date="2019-12" db="EMBL/GenBank/DDBJ databases">
        <title>Novel species isolated from a subtropical stream in China.</title>
        <authorList>
            <person name="Lu H."/>
        </authorList>
    </citation>
    <scope>NUCLEOTIDE SEQUENCE [LARGE SCALE GENOMIC DNA]</scope>
    <source>
        <strain evidence="2 3">FT134W</strain>
    </source>
</reference>
<sequence length="130" mass="14345">MPGTTTPSASTAHAQSRNNSPLTVTPPRASVALLAPADGDRLTEAQLMRYEVETLCSHMLWLRAWWERHGEGIRAADRRAAAHVHDHFIEGAGFARAIARQAGFIMDEQRMRDYSWGRSFQTGRASGGAQ</sequence>
<feature type="compositionally biased region" description="Polar residues" evidence="1">
    <location>
        <begin position="1"/>
        <end position="23"/>
    </location>
</feature>
<gene>
    <name evidence="2" type="ORF">GTP56_08020</name>
</gene>